<dbReference type="OrthoDB" id="6184019at2759"/>
<keyword evidence="1" id="KW-0472">Membrane</keyword>
<evidence type="ECO:0000256" key="1">
    <source>
        <dbReference type="SAM" id="Phobius"/>
    </source>
</evidence>
<feature type="transmembrane region" description="Helical" evidence="1">
    <location>
        <begin position="490"/>
        <end position="514"/>
    </location>
</feature>
<protein>
    <recommendedName>
        <fullName evidence="4">Ig-like domain-containing protein</fullName>
    </recommendedName>
</protein>
<keyword evidence="1" id="KW-1133">Transmembrane helix</keyword>
<proteinExistence type="predicted"/>
<dbReference type="Proteomes" id="UP000683360">
    <property type="component" value="Unassembled WGS sequence"/>
</dbReference>
<accession>A0A8S3RPE3</accession>
<keyword evidence="3" id="KW-1185">Reference proteome</keyword>
<evidence type="ECO:0000313" key="2">
    <source>
        <dbReference type="EMBL" id="CAG2208421.1"/>
    </source>
</evidence>
<comment type="caution">
    <text evidence="2">The sequence shown here is derived from an EMBL/GenBank/DDBJ whole genome shotgun (WGS) entry which is preliminary data.</text>
</comment>
<organism evidence="2 3">
    <name type="scientific">Mytilus edulis</name>
    <name type="common">Blue mussel</name>
    <dbReference type="NCBI Taxonomy" id="6550"/>
    <lineage>
        <taxon>Eukaryota</taxon>
        <taxon>Metazoa</taxon>
        <taxon>Spiralia</taxon>
        <taxon>Lophotrochozoa</taxon>
        <taxon>Mollusca</taxon>
        <taxon>Bivalvia</taxon>
        <taxon>Autobranchia</taxon>
        <taxon>Pteriomorphia</taxon>
        <taxon>Mytilida</taxon>
        <taxon>Mytiloidea</taxon>
        <taxon>Mytilidae</taxon>
        <taxon>Mytilinae</taxon>
        <taxon>Mytilus</taxon>
    </lineage>
</organism>
<dbReference type="AlphaFoldDB" id="A0A8S3RPE3"/>
<dbReference type="EMBL" id="CAJPWZ010001109">
    <property type="protein sequence ID" value="CAG2208421.1"/>
    <property type="molecule type" value="Genomic_DNA"/>
</dbReference>
<evidence type="ECO:0008006" key="4">
    <source>
        <dbReference type="Google" id="ProtNLM"/>
    </source>
</evidence>
<name>A0A8S3RPE3_MYTED</name>
<reference evidence="2" key="1">
    <citation type="submission" date="2021-03" db="EMBL/GenBank/DDBJ databases">
        <authorList>
            <person name="Bekaert M."/>
        </authorList>
    </citation>
    <scope>NUCLEOTIDE SEQUENCE</scope>
</reference>
<sequence>MHFDDNWLCPRTTYVCIVFLRSRITTIVCRRPRFISKVLILPQSDRSYYDEIFSKRSFHSGIEKPYSKFTRREQRYACTDDDINIEVLVTTKQSILSDSTCSSITSYATEGSTINLTFSNEKHEYRWYGLYTRNNEGTEIFSKVNASKYDIKVHPPVSEFQIINVTASDKGYYWYSWHKLYEIELNITNLFIVNQTDLKTIVGQEGKEMEIKCSTNTVQYITGLNIESNGSIMEIGDNQSVSFLFIPDRTDHLTTYKCVDITHSSIMTEVKLIIRYAPVVTGHLTNETIKCDCDGFPEKYSVYRLDQISNYGELVRSVNLNTEIFTFHTDPLPYQRNGRYMCFVSNGIPDTTGKVLQTWSTDVKYEGPPIFSPGNRNVKHGEVGISISMSFYIYSYPAVDEVNIEKIGQKQSKNEILRYYNIINSTLRYTEFNNIIGTEGYEIVIESEVLEIYDFHAYLITVKNHLGESKYRFEIIDRDHLPLSNRKMTFFMIICSIATVIFVYMTILHICLCIKLKKTRSQRHAHEHEDHTYHTYDEIGTLSYRAARTIHWSETSESVGQNAVHQHAAHISNETNALSTDNSTAELDADFIVGELLQSEVTDVQRQRQHVSTSSDDTNLPNTDFFQIPPAVISSMDNIVNCNKSNANAETLSDQTSQSCSDSDSDMSNNVMIGNRGDGYENPYQTVLQTRPESHRYVEIANERHTSISSTDSNKSEEQILQTGSTKEAVYINLQF</sequence>
<gene>
    <name evidence="2" type="ORF">MEDL_22619</name>
</gene>
<evidence type="ECO:0000313" key="3">
    <source>
        <dbReference type="Proteomes" id="UP000683360"/>
    </source>
</evidence>
<keyword evidence="1" id="KW-0812">Transmembrane</keyword>